<dbReference type="InterPro" id="IPR000433">
    <property type="entry name" value="Znf_ZZ"/>
</dbReference>
<dbReference type="GO" id="GO:0070530">
    <property type="term" value="F:K63-linked polyubiquitin modification-dependent protein binding"/>
    <property type="evidence" value="ECO:0007669"/>
    <property type="project" value="TreeGrafter"/>
</dbReference>
<keyword evidence="2 4" id="KW-0863">Zinc-finger</keyword>
<dbReference type="GO" id="GO:0000423">
    <property type="term" value="P:mitophagy"/>
    <property type="evidence" value="ECO:0007669"/>
    <property type="project" value="TreeGrafter"/>
</dbReference>
<dbReference type="GO" id="GO:0005080">
    <property type="term" value="F:protein kinase C binding"/>
    <property type="evidence" value="ECO:0007669"/>
    <property type="project" value="TreeGrafter"/>
</dbReference>
<dbReference type="CDD" id="cd02340">
    <property type="entry name" value="ZZ_NBR1_like"/>
    <property type="match status" value="1"/>
</dbReference>
<dbReference type="AlphaFoldDB" id="A0A8K0NNU8"/>
<protein>
    <recommendedName>
        <fullName evidence="6">ZZ-type domain-containing protein</fullName>
    </recommendedName>
</protein>
<dbReference type="Gene3D" id="3.10.20.90">
    <property type="entry name" value="Phosphatidylinositol 3-kinase Catalytic Subunit, Chain A, domain 1"/>
    <property type="match status" value="1"/>
</dbReference>
<name>A0A8K0NNU8_9TREE</name>
<dbReference type="EMBL" id="JABELV010000137">
    <property type="protein sequence ID" value="KAG7529750.1"/>
    <property type="molecule type" value="Genomic_DNA"/>
</dbReference>
<feature type="region of interest" description="Disordered" evidence="5">
    <location>
        <begin position="195"/>
        <end position="303"/>
    </location>
</feature>
<dbReference type="GO" id="GO:0035973">
    <property type="term" value="P:aggrephagy"/>
    <property type="evidence" value="ECO:0007669"/>
    <property type="project" value="TreeGrafter"/>
</dbReference>
<feature type="compositionally biased region" description="Low complexity" evidence="5">
    <location>
        <begin position="235"/>
        <end position="248"/>
    </location>
</feature>
<sequence length="1033" mass="113751">MSSTSSAGSDRPDHPVFAACSTLDGRVPKKIPFRSAKTITVSALKERISQTFSLATTSAFHIAYHDDEEGDDCLVQTEDELTDAIWYFMSGSDEDDITNGNGHRSNANSTNVAVPKRCITLQFQVVFEYNGPSLSDTSSMAGSLPDLDGLDLEDEYASSAYTSSSSAISGTTSGRGGSGWNGYRTRRVRDEIIAEESESSLSHSQGSIRGTSSIDLERPDEETRSHRTVSFRETNSSLDLSLNPDSNLTPATSGRPRDLAIQTRSASPYDHSHQHNPFDPLSNQSLYRPGRPASISSSSITSSELGARWIEEQKARVARKIGSRSTSSSSRSGSGSGSERRTSRRSESEDEQGQAGTEYEEGKGNLALKVDGRGKWYYAYTSSDMTTAFPASHNRASTSSQPRLTVHLNGSTSTFTTSHTDRSGVTEEPFEEPAYPPSMAPDCSACEMRLEYMRYVCTICGPGKLYSAAERAYLRENDHDHDHEVVTVLGYPNGRARRPSSAGQDESDGESTTSTRRASSVLRHPLDNGSDESLRSGDRDGDRGRSLEEVVSPLAPSRPLSNPFASSDAEPGEGMHTHEVLSANGTRNRAFDGFELCPGCIEVHGIDHTRMMGLKAIRHNGMNGMAGKLRRFGVMDHTYREMIWSATGWRDIKYMDDANCSICNANTEQNRFKCATCPEFNLCRSCHQNVQEIHPIHAFLAVPDRVPKLKPPASIFSVETSGPEISSVIHPGAFCHNCLRDIRGSRFHCTTCPAWDLCRECQTSGTESSGAGPHLPDHLMLEIPLPLPSHSLHQLADRARHMWLHQESVLLANGEFPGQQDRRRAASPDNDNETIYGGAIPPPRASEVARTPRRRKETLEHDLVCQGCSNRIRGRRFQCVNCPSDPVGYNLCASCETRSHLLHDPMHVFAQFTRRAHFPLRSGTPFLPILYRKPVGEVRSVVDSSNPTAYLKHVVHHSTLCDIHVGPIQGPWLRCAHCASSFDICRACETVVEHDPTHIFLVLKAEVNMPLFRGLASLSEPHNRPLISQRVYA</sequence>
<proteinExistence type="predicted"/>
<dbReference type="InterPro" id="IPR052260">
    <property type="entry name" value="Autophagy_Rcpt_SigReg"/>
</dbReference>
<evidence type="ECO:0000256" key="3">
    <source>
        <dbReference type="ARBA" id="ARBA00022833"/>
    </source>
</evidence>
<feature type="compositionally biased region" description="Low complexity" evidence="5">
    <location>
        <begin position="294"/>
        <end position="303"/>
    </location>
</feature>
<evidence type="ECO:0000259" key="6">
    <source>
        <dbReference type="PROSITE" id="PS50135"/>
    </source>
</evidence>
<feature type="compositionally biased region" description="Basic and acidic residues" evidence="5">
    <location>
        <begin position="532"/>
        <end position="548"/>
    </location>
</feature>
<evidence type="ECO:0000256" key="4">
    <source>
        <dbReference type="PROSITE-ProRule" id="PRU00228"/>
    </source>
</evidence>
<keyword evidence="1" id="KW-0479">Metal-binding</keyword>
<dbReference type="GO" id="GO:0044753">
    <property type="term" value="C:amphisome"/>
    <property type="evidence" value="ECO:0007669"/>
    <property type="project" value="TreeGrafter"/>
</dbReference>
<comment type="caution">
    <text evidence="7">The sequence shown here is derived from an EMBL/GenBank/DDBJ whole genome shotgun (WGS) entry which is preliminary data.</text>
</comment>
<feature type="compositionally biased region" description="Polar residues" evidence="5">
    <location>
        <begin position="394"/>
        <end position="418"/>
    </location>
</feature>
<feature type="region of interest" description="Disordered" evidence="5">
    <location>
        <begin position="392"/>
        <end position="436"/>
    </location>
</feature>
<evidence type="ECO:0000256" key="2">
    <source>
        <dbReference type="ARBA" id="ARBA00022771"/>
    </source>
</evidence>
<dbReference type="GO" id="GO:0008270">
    <property type="term" value="F:zinc ion binding"/>
    <property type="evidence" value="ECO:0007669"/>
    <property type="project" value="UniProtKB-KW"/>
</dbReference>
<evidence type="ECO:0000256" key="5">
    <source>
        <dbReference type="SAM" id="MobiDB-lite"/>
    </source>
</evidence>
<keyword evidence="8" id="KW-1185">Reference proteome</keyword>
<dbReference type="SUPFAM" id="SSF54277">
    <property type="entry name" value="CAD &amp; PB1 domains"/>
    <property type="match status" value="1"/>
</dbReference>
<accession>A0A8K0NNU8</accession>
<dbReference type="Pfam" id="PF00569">
    <property type="entry name" value="ZZ"/>
    <property type="match status" value="2"/>
</dbReference>
<feature type="domain" description="ZZ-type" evidence="6">
    <location>
        <begin position="730"/>
        <end position="788"/>
    </location>
</feature>
<dbReference type="PROSITE" id="PS50135">
    <property type="entry name" value="ZF_ZZ_2"/>
    <property type="match status" value="1"/>
</dbReference>
<feature type="compositionally biased region" description="Low complexity" evidence="5">
    <location>
        <begin position="199"/>
        <end position="208"/>
    </location>
</feature>
<evidence type="ECO:0000313" key="8">
    <source>
        <dbReference type="Proteomes" id="UP000812966"/>
    </source>
</evidence>
<dbReference type="SMART" id="SM00291">
    <property type="entry name" value="ZnF_ZZ"/>
    <property type="match status" value="4"/>
</dbReference>
<dbReference type="Proteomes" id="UP000812966">
    <property type="component" value="Unassembled WGS sequence"/>
</dbReference>
<feature type="compositionally biased region" description="Basic and acidic residues" evidence="5">
    <location>
        <begin position="215"/>
        <end position="225"/>
    </location>
</feature>
<evidence type="ECO:0000256" key="1">
    <source>
        <dbReference type="ARBA" id="ARBA00022723"/>
    </source>
</evidence>
<gene>
    <name evidence="7" type="ORF">FFLO_05439</name>
</gene>
<feature type="compositionally biased region" description="Low complexity" evidence="5">
    <location>
        <begin position="161"/>
        <end position="172"/>
    </location>
</feature>
<feature type="region of interest" description="Disordered" evidence="5">
    <location>
        <begin position="490"/>
        <end position="576"/>
    </location>
</feature>
<feature type="region of interest" description="Disordered" evidence="5">
    <location>
        <begin position="161"/>
        <end position="183"/>
    </location>
</feature>
<reference evidence="7" key="1">
    <citation type="submission" date="2020-04" db="EMBL/GenBank/DDBJ databases">
        <title>Analysis of mating type loci in Filobasidium floriforme.</title>
        <authorList>
            <person name="Nowrousian M."/>
        </authorList>
    </citation>
    <scope>NUCLEOTIDE SEQUENCE</scope>
    <source>
        <strain evidence="7">CBS 6242</strain>
    </source>
</reference>
<dbReference type="GO" id="GO:0016235">
    <property type="term" value="C:aggresome"/>
    <property type="evidence" value="ECO:0007669"/>
    <property type="project" value="TreeGrafter"/>
</dbReference>
<dbReference type="SUPFAM" id="SSF57850">
    <property type="entry name" value="RING/U-box"/>
    <property type="match status" value="4"/>
</dbReference>
<feature type="region of interest" description="Disordered" evidence="5">
    <location>
        <begin position="814"/>
        <end position="854"/>
    </location>
</feature>
<feature type="region of interest" description="Disordered" evidence="5">
    <location>
        <begin position="317"/>
        <end position="364"/>
    </location>
</feature>
<feature type="compositionally biased region" description="Low complexity" evidence="5">
    <location>
        <begin position="323"/>
        <end position="333"/>
    </location>
</feature>
<organism evidence="7 8">
    <name type="scientific">Filobasidium floriforme</name>
    <dbReference type="NCBI Taxonomy" id="5210"/>
    <lineage>
        <taxon>Eukaryota</taxon>
        <taxon>Fungi</taxon>
        <taxon>Dikarya</taxon>
        <taxon>Basidiomycota</taxon>
        <taxon>Agaricomycotina</taxon>
        <taxon>Tremellomycetes</taxon>
        <taxon>Filobasidiales</taxon>
        <taxon>Filobasidiaceae</taxon>
        <taxon>Filobasidium</taxon>
    </lineage>
</organism>
<dbReference type="CDD" id="cd02249">
    <property type="entry name" value="ZZ"/>
    <property type="match status" value="1"/>
</dbReference>
<feature type="compositionally biased region" description="Basic and acidic residues" evidence="5">
    <location>
        <begin position="338"/>
        <end position="347"/>
    </location>
</feature>
<evidence type="ECO:0000313" key="7">
    <source>
        <dbReference type="EMBL" id="KAG7529750.1"/>
    </source>
</evidence>
<dbReference type="GO" id="GO:0007032">
    <property type="term" value="P:endosome organization"/>
    <property type="evidence" value="ECO:0007669"/>
    <property type="project" value="TreeGrafter"/>
</dbReference>
<dbReference type="Gene3D" id="3.30.60.90">
    <property type="match status" value="4"/>
</dbReference>
<dbReference type="InterPro" id="IPR043145">
    <property type="entry name" value="Znf_ZZ_sf"/>
</dbReference>
<keyword evidence="3" id="KW-0862">Zinc</keyword>
<dbReference type="PANTHER" id="PTHR15090:SF0">
    <property type="entry name" value="SEQUESTOSOME-1"/>
    <property type="match status" value="1"/>
</dbReference>
<dbReference type="PANTHER" id="PTHR15090">
    <property type="entry name" value="SEQUESTOSOME 1-RELATED"/>
    <property type="match status" value="1"/>
</dbReference>